<accession>K0TPK1</accession>
<dbReference type="EMBL" id="AGNL01000120">
    <property type="protein sequence ID" value="EJK78011.1"/>
    <property type="molecule type" value="Genomic_DNA"/>
</dbReference>
<dbReference type="AlphaFoldDB" id="K0TPK1"/>
<comment type="caution">
    <text evidence="1">The sequence shown here is derived from an EMBL/GenBank/DDBJ whole genome shotgun (WGS) entry which is preliminary data.</text>
</comment>
<dbReference type="OrthoDB" id="125580at2759"/>
<organism evidence="1 2">
    <name type="scientific">Thalassiosira oceanica</name>
    <name type="common">Marine diatom</name>
    <dbReference type="NCBI Taxonomy" id="159749"/>
    <lineage>
        <taxon>Eukaryota</taxon>
        <taxon>Sar</taxon>
        <taxon>Stramenopiles</taxon>
        <taxon>Ochrophyta</taxon>
        <taxon>Bacillariophyta</taxon>
        <taxon>Coscinodiscophyceae</taxon>
        <taxon>Thalassiosirophycidae</taxon>
        <taxon>Thalassiosirales</taxon>
        <taxon>Thalassiosiraceae</taxon>
        <taxon>Thalassiosira</taxon>
    </lineage>
</organism>
<dbReference type="Proteomes" id="UP000266841">
    <property type="component" value="Unassembled WGS sequence"/>
</dbReference>
<evidence type="ECO:0008006" key="3">
    <source>
        <dbReference type="Google" id="ProtNLM"/>
    </source>
</evidence>
<name>K0TPK1_THAOC</name>
<proteinExistence type="predicted"/>
<reference evidence="1 2" key="1">
    <citation type="journal article" date="2012" name="Genome Biol.">
        <title>Genome and low-iron response of an oceanic diatom adapted to chronic iron limitation.</title>
        <authorList>
            <person name="Lommer M."/>
            <person name="Specht M."/>
            <person name="Roy A.S."/>
            <person name="Kraemer L."/>
            <person name="Andreson R."/>
            <person name="Gutowska M.A."/>
            <person name="Wolf J."/>
            <person name="Bergner S.V."/>
            <person name="Schilhabel M.B."/>
            <person name="Klostermeier U.C."/>
            <person name="Beiko R.G."/>
            <person name="Rosenstiel P."/>
            <person name="Hippler M."/>
            <person name="Laroche J."/>
        </authorList>
    </citation>
    <scope>NUCLEOTIDE SEQUENCE [LARGE SCALE GENOMIC DNA]</scope>
    <source>
        <strain evidence="1 2">CCMP1005</strain>
    </source>
</reference>
<keyword evidence="2" id="KW-1185">Reference proteome</keyword>
<evidence type="ECO:0000313" key="1">
    <source>
        <dbReference type="EMBL" id="EJK78011.1"/>
    </source>
</evidence>
<sequence>MAVEVANRDCIVTMEAEIVALAHSCRVLMPIIDMTKELLSAFGMELDSTTMKVSIHEDNAGALVLGKTYLATWIHTQKQALAIKTICFREQIVKRGITLLKIDTKEQLGDIFTKGLPEPAFIYLRQKLIGW</sequence>
<gene>
    <name evidence="1" type="ORF">THAOC_00115</name>
</gene>
<protein>
    <recommendedName>
        <fullName evidence="3">Reverse transcriptase Ty1/copia-type domain-containing protein</fullName>
    </recommendedName>
</protein>
<evidence type="ECO:0000313" key="2">
    <source>
        <dbReference type="Proteomes" id="UP000266841"/>
    </source>
</evidence>